<keyword evidence="1" id="KW-0732">Signal</keyword>
<dbReference type="Proteomes" id="UP000437862">
    <property type="component" value="Chromosome"/>
</dbReference>
<dbReference type="NCBIfam" id="TIGR02595">
    <property type="entry name" value="PEP_CTERM"/>
    <property type="match status" value="1"/>
</dbReference>
<name>A0A562PQA7_9BURK</name>
<dbReference type="EMBL" id="VLKW01000005">
    <property type="protein sequence ID" value="TWI46624.1"/>
    <property type="molecule type" value="Genomic_DNA"/>
</dbReference>
<evidence type="ECO:0000259" key="2">
    <source>
        <dbReference type="Pfam" id="PF07589"/>
    </source>
</evidence>
<protein>
    <submittedName>
        <fullName evidence="3">PEP-CTERM sorting domain-containing protein</fullName>
    </submittedName>
    <submittedName>
        <fullName evidence="4">Putative secreted protein with PEP-CTERM sorting signal</fullName>
    </submittedName>
</protein>
<reference evidence="4" key="2">
    <citation type="submission" date="2019-07" db="EMBL/GenBank/DDBJ databases">
        <authorList>
            <person name="Whitman W."/>
            <person name="Huntemann M."/>
            <person name="Clum A."/>
            <person name="Pillay M."/>
            <person name="Palaniappan K."/>
            <person name="Varghese N."/>
            <person name="Mikhailova N."/>
            <person name="Stamatis D."/>
            <person name="Reddy T."/>
            <person name="Daum C."/>
            <person name="Shapiro N."/>
            <person name="Ivanova N."/>
            <person name="Kyrpides N."/>
            <person name="Woyke T."/>
        </authorList>
    </citation>
    <scope>NUCLEOTIDE SEQUENCE</scope>
    <source>
        <strain evidence="4">CGMCC 1.10685</strain>
    </source>
</reference>
<feature type="domain" description="Ice-binding protein C-terminal" evidence="2">
    <location>
        <begin position="289"/>
        <end position="312"/>
    </location>
</feature>
<reference evidence="3 6" key="3">
    <citation type="submission" date="2019-12" db="EMBL/GenBank/DDBJ databases">
        <title>Draft Genome Sequences of Six Type Strains of the Genus Massilia.</title>
        <authorList>
            <person name="Miess H."/>
            <person name="Frediansyah A."/>
            <person name="Goeker M."/>
            <person name="Gross H."/>
        </authorList>
    </citation>
    <scope>NUCLEOTIDE SEQUENCE [LARGE SCALE GENOMIC DNA]</scope>
    <source>
        <strain evidence="3 6">DSM 26639</strain>
    </source>
</reference>
<evidence type="ECO:0000256" key="1">
    <source>
        <dbReference type="SAM" id="SignalP"/>
    </source>
</evidence>
<dbReference type="InterPro" id="IPR013424">
    <property type="entry name" value="Ice-binding_C"/>
</dbReference>
<dbReference type="Pfam" id="PF07589">
    <property type="entry name" value="PEP-CTERM"/>
    <property type="match status" value="1"/>
</dbReference>
<feature type="signal peptide" evidence="1">
    <location>
        <begin position="1"/>
        <end position="27"/>
    </location>
</feature>
<dbReference type="AlphaFoldDB" id="A0A562PQA7"/>
<evidence type="ECO:0000313" key="6">
    <source>
        <dbReference type="Proteomes" id="UP000437862"/>
    </source>
</evidence>
<keyword evidence="6" id="KW-1185">Reference proteome</keyword>
<dbReference type="EMBL" id="CP046904">
    <property type="protein sequence ID" value="QGZ37803.1"/>
    <property type="molecule type" value="Genomic_DNA"/>
</dbReference>
<dbReference type="InterPro" id="IPR048213">
    <property type="entry name" value="EDSA_1-like"/>
</dbReference>
<evidence type="ECO:0000313" key="5">
    <source>
        <dbReference type="Proteomes" id="UP000315112"/>
    </source>
</evidence>
<organism evidence="4 5">
    <name type="scientific">Pseudoduganella flava</name>
    <dbReference type="NCBI Taxonomy" id="871742"/>
    <lineage>
        <taxon>Bacteria</taxon>
        <taxon>Pseudomonadati</taxon>
        <taxon>Pseudomonadota</taxon>
        <taxon>Betaproteobacteria</taxon>
        <taxon>Burkholderiales</taxon>
        <taxon>Oxalobacteraceae</taxon>
        <taxon>Telluria group</taxon>
        <taxon>Pseudoduganella</taxon>
    </lineage>
</organism>
<sequence length="314" mass="32096">MNIIRKGLLVTAAAATLGIGAMSSARADTFASAILDINNFRLLHASGAVYSTADFATLTGTNDAHATASLNGVFAAAADSRPILSGIQPDVPQQCVGAPCPPVGENNFTRFGAPPPVPGNFGYADQRLVGSSISINGGPAGAHAQTRADASTSQNIQVASGNSDVGTSTTFEFTLGAADSMTVSFDATPYSAAFVSPGAGETSNANARLSWSINIVNLTTGTSVFTFAPDELNALSAVSRTNGDTGLLEYNAAGTVYSFLATTPLLTAGTTYQITIQHNTLANALQQEVPEPATLAIIAGGLLGMSFVSRRRRT</sequence>
<dbReference type="NCBIfam" id="NF041538">
    <property type="entry name" value="PEP_EDSA_1"/>
    <property type="match status" value="1"/>
</dbReference>
<dbReference type="Proteomes" id="UP000315112">
    <property type="component" value="Unassembled WGS sequence"/>
</dbReference>
<gene>
    <name evidence="3" type="ORF">GO485_01210</name>
    <name evidence="4" type="ORF">IP92_02983</name>
</gene>
<dbReference type="RefSeq" id="WP_145876222.1">
    <property type="nucleotide sequence ID" value="NZ_CP046904.1"/>
</dbReference>
<dbReference type="OrthoDB" id="8771809at2"/>
<reference evidence="4 5" key="1">
    <citation type="journal article" date="2015" name="Stand. Genomic Sci.">
        <title>Genomic Encyclopedia of Bacterial and Archaeal Type Strains, Phase III: the genomes of soil and plant-associated and newly described type strains.</title>
        <authorList>
            <person name="Whitman W.B."/>
            <person name="Woyke T."/>
            <person name="Klenk H.P."/>
            <person name="Zhou Y."/>
            <person name="Lilburn T.G."/>
            <person name="Beck B.J."/>
            <person name="De Vos P."/>
            <person name="Vandamme P."/>
            <person name="Eisen J.A."/>
            <person name="Garrity G."/>
            <person name="Hugenholtz P."/>
            <person name="Kyrpides N.C."/>
        </authorList>
    </citation>
    <scope>NUCLEOTIDE SEQUENCE [LARGE SCALE GENOMIC DNA]</scope>
    <source>
        <strain evidence="4 5">CGMCC 1.10685</strain>
    </source>
</reference>
<evidence type="ECO:0000313" key="3">
    <source>
        <dbReference type="EMBL" id="QGZ37803.1"/>
    </source>
</evidence>
<feature type="chain" id="PRO_5044617890" evidence="1">
    <location>
        <begin position="28"/>
        <end position="314"/>
    </location>
</feature>
<accession>A0A562PQA7</accession>
<proteinExistence type="predicted"/>
<evidence type="ECO:0000313" key="4">
    <source>
        <dbReference type="EMBL" id="TWI46624.1"/>
    </source>
</evidence>